<name>A0A8R1DX79_CAEJA</name>
<organism evidence="5 6">
    <name type="scientific">Caenorhabditis japonica</name>
    <dbReference type="NCBI Taxonomy" id="281687"/>
    <lineage>
        <taxon>Eukaryota</taxon>
        <taxon>Metazoa</taxon>
        <taxon>Ecdysozoa</taxon>
        <taxon>Nematoda</taxon>
        <taxon>Chromadorea</taxon>
        <taxon>Rhabditida</taxon>
        <taxon>Rhabditina</taxon>
        <taxon>Rhabditomorpha</taxon>
        <taxon>Rhabditoidea</taxon>
        <taxon>Rhabditidae</taxon>
        <taxon>Peloderinae</taxon>
        <taxon>Caenorhabditis</taxon>
    </lineage>
</organism>
<dbReference type="SUPFAM" id="SSF55729">
    <property type="entry name" value="Acyl-CoA N-acyltransferases (Nat)"/>
    <property type="match status" value="1"/>
</dbReference>
<dbReference type="PANTHER" id="PTHR13256:SF16">
    <property type="entry name" value="ALPHA_BETA-TUBULIN-N-ACETYLTRANSFERASE 9"/>
    <property type="match status" value="1"/>
</dbReference>
<reference evidence="6" key="1">
    <citation type="submission" date="2010-08" db="EMBL/GenBank/DDBJ databases">
        <authorList>
            <consortium name="Caenorhabditis japonica Sequencing Consortium"/>
            <person name="Wilson R.K."/>
        </authorList>
    </citation>
    <scope>NUCLEOTIDE SEQUENCE [LARGE SCALE GENOMIC DNA]</scope>
    <source>
        <strain evidence="6">DF5081</strain>
    </source>
</reference>
<keyword evidence="3" id="KW-0012">Acyltransferase</keyword>
<protein>
    <submittedName>
        <fullName evidence="5">N-acetyltransferase domain-containing protein</fullName>
    </submittedName>
</protein>
<evidence type="ECO:0000259" key="4">
    <source>
        <dbReference type="PROSITE" id="PS51186"/>
    </source>
</evidence>
<dbReference type="InterPro" id="IPR016181">
    <property type="entry name" value="Acyl_CoA_acyltransferase"/>
</dbReference>
<dbReference type="InterPro" id="IPR000182">
    <property type="entry name" value="GNAT_dom"/>
</dbReference>
<sequence>MKLNENVQISAQKCDLVPYEKCHVAKYHKWMENEELRRLTGSERLSLEEEYEMQRNWREDEDKLTFIVLEKADGQEEDRMIGDVNLFITNGEEAEVEVMIAEEKGRKKGVGREAASLIISYAINNLQIRKFCVKITDDNTPSITLFEQKLGFDRISHSSAFKEYTFELPEHKIDEFQRFLEENGEISNYQAS</sequence>
<dbReference type="InterPro" id="IPR039135">
    <property type="entry name" value="NAT9-like"/>
</dbReference>
<keyword evidence="6" id="KW-1185">Reference proteome</keyword>
<comment type="similarity">
    <text evidence="1">Belongs to the acetyltransferase family. GNAT subfamily.</text>
</comment>
<accession>A0A8R1DX79</accession>
<keyword evidence="2" id="KW-0808">Transferase</keyword>
<evidence type="ECO:0000256" key="1">
    <source>
        <dbReference type="ARBA" id="ARBA00009342"/>
    </source>
</evidence>
<evidence type="ECO:0000256" key="3">
    <source>
        <dbReference type="ARBA" id="ARBA00023315"/>
    </source>
</evidence>
<dbReference type="PROSITE" id="PS51186">
    <property type="entry name" value="GNAT"/>
    <property type="match status" value="1"/>
</dbReference>
<dbReference type="Proteomes" id="UP000005237">
    <property type="component" value="Unassembled WGS sequence"/>
</dbReference>
<reference evidence="5" key="2">
    <citation type="submission" date="2022-06" db="UniProtKB">
        <authorList>
            <consortium name="EnsemblMetazoa"/>
        </authorList>
    </citation>
    <scope>IDENTIFICATION</scope>
    <source>
        <strain evidence="5">DF5081</strain>
    </source>
</reference>
<dbReference type="GO" id="GO:0008080">
    <property type="term" value="F:N-acetyltransferase activity"/>
    <property type="evidence" value="ECO:0007669"/>
    <property type="project" value="InterPro"/>
</dbReference>
<dbReference type="EnsemblMetazoa" id="CJA14330.1">
    <property type="protein sequence ID" value="CJA14330.1"/>
    <property type="gene ID" value="WBGene00133534"/>
</dbReference>
<feature type="domain" description="N-acetyltransferase" evidence="4">
    <location>
        <begin position="34"/>
        <end position="175"/>
    </location>
</feature>
<evidence type="ECO:0000313" key="6">
    <source>
        <dbReference type="Proteomes" id="UP000005237"/>
    </source>
</evidence>
<dbReference type="Pfam" id="PF13302">
    <property type="entry name" value="Acetyltransf_3"/>
    <property type="match status" value="1"/>
</dbReference>
<dbReference type="Gene3D" id="3.40.630.30">
    <property type="match status" value="1"/>
</dbReference>
<proteinExistence type="inferred from homology"/>
<dbReference type="AlphaFoldDB" id="A0A8R1DX79"/>
<dbReference type="PANTHER" id="PTHR13256">
    <property type="entry name" value="N-ACETYLTRANSFERASE 9"/>
    <property type="match status" value="1"/>
</dbReference>
<evidence type="ECO:0000256" key="2">
    <source>
        <dbReference type="ARBA" id="ARBA00022679"/>
    </source>
</evidence>
<evidence type="ECO:0000313" key="5">
    <source>
        <dbReference type="EnsemblMetazoa" id="CJA14330.1"/>
    </source>
</evidence>